<dbReference type="Gene3D" id="1.10.287.1260">
    <property type="match status" value="1"/>
</dbReference>
<dbReference type="AlphaFoldDB" id="A0A9X1HVM7"/>
<dbReference type="Proteomes" id="UP001139409">
    <property type="component" value="Unassembled WGS sequence"/>
</dbReference>
<keyword evidence="5 6" id="KW-0472">Membrane</keyword>
<evidence type="ECO:0000256" key="4">
    <source>
        <dbReference type="ARBA" id="ARBA00022989"/>
    </source>
</evidence>
<protein>
    <submittedName>
        <fullName evidence="8">Mechanosensitive ion channel family protein</fullName>
    </submittedName>
</protein>
<feature type="transmembrane region" description="Helical" evidence="6">
    <location>
        <begin position="73"/>
        <end position="106"/>
    </location>
</feature>
<keyword evidence="3 6" id="KW-0812">Transmembrane</keyword>
<dbReference type="GO" id="GO:0008381">
    <property type="term" value="F:mechanosensitive monoatomic ion channel activity"/>
    <property type="evidence" value="ECO:0007669"/>
    <property type="project" value="InterPro"/>
</dbReference>
<keyword evidence="9" id="KW-1185">Reference proteome</keyword>
<dbReference type="InterPro" id="IPR006685">
    <property type="entry name" value="MscS_channel_2nd"/>
</dbReference>
<dbReference type="InterPro" id="IPR045275">
    <property type="entry name" value="MscS_archaea/bacteria_type"/>
</dbReference>
<reference evidence="8" key="1">
    <citation type="submission" date="2021-09" db="EMBL/GenBank/DDBJ databases">
        <title>Fulvivirga sp. isolated from coastal sediment.</title>
        <authorList>
            <person name="Yu H."/>
        </authorList>
    </citation>
    <scope>NUCLEOTIDE SEQUENCE</scope>
    <source>
        <strain evidence="8">1062</strain>
    </source>
</reference>
<dbReference type="RefSeq" id="WP_225699562.1">
    <property type="nucleotide sequence ID" value="NZ_JAIXNE010000006.1"/>
</dbReference>
<dbReference type="PANTHER" id="PTHR30221:SF8">
    <property type="entry name" value="SMALL-CONDUCTANCE MECHANOSENSITIVE CHANNEL"/>
    <property type="match status" value="1"/>
</dbReference>
<evidence type="ECO:0000256" key="2">
    <source>
        <dbReference type="ARBA" id="ARBA00008017"/>
    </source>
</evidence>
<dbReference type="SUPFAM" id="SSF82861">
    <property type="entry name" value="Mechanosensitive channel protein MscS (YggB), transmembrane region"/>
    <property type="match status" value="1"/>
</dbReference>
<evidence type="ECO:0000313" key="8">
    <source>
        <dbReference type="EMBL" id="MCA6078711.1"/>
    </source>
</evidence>
<dbReference type="PANTHER" id="PTHR30221">
    <property type="entry name" value="SMALL-CONDUCTANCE MECHANOSENSITIVE CHANNEL"/>
    <property type="match status" value="1"/>
</dbReference>
<dbReference type="GO" id="GO:0016020">
    <property type="term" value="C:membrane"/>
    <property type="evidence" value="ECO:0007669"/>
    <property type="project" value="UniProtKB-SubCell"/>
</dbReference>
<dbReference type="InterPro" id="IPR010920">
    <property type="entry name" value="LSM_dom_sf"/>
</dbReference>
<proteinExistence type="inferred from homology"/>
<feature type="transmembrane region" description="Helical" evidence="6">
    <location>
        <begin position="45"/>
        <end position="67"/>
    </location>
</feature>
<comment type="caution">
    <text evidence="8">The sequence shown here is derived from an EMBL/GenBank/DDBJ whole genome shotgun (WGS) entry which is preliminary data.</text>
</comment>
<dbReference type="InterPro" id="IPR011014">
    <property type="entry name" value="MscS_channel_TM-2"/>
</dbReference>
<accession>A0A9X1HVM7</accession>
<dbReference type="SUPFAM" id="SSF50182">
    <property type="entry name" value="Sm-like ribonucleoproteins"/>
    <property type="match status" value="1"/>
</dbReference>
<sequence>MDIIEIKLIETAVVVVAFVLLRLLFEKSINRIAESSSMKSARRKVTRKVVNTLLILLAITLILIIWGVDQSKLAVFVGSVFTVVGIAMFAQWSILSNITAGILIFFNHSIKLDETIRIMDKDYEIEGRVSDIGLFFLILKTPDKEEISIPNSVFFQKMIRKKTSA</sequence>
<evidence type="ECO:0000259" key="7">
    <source>
        <dbReference type="Pfam" id="PF00924"/>
    </source>
</evidence>
<comment type="similarity">
    <text evidence="2">Belongs to the MscS (TC 1.A.23) family.</text>
</comment>
<dbReference type="InterPro" id="IPR023408">
    <property type="entry name" value="MscS_beta-dom_sf"/>
</dbReference>
<dbReference type="EMBL" id="JAIXNE010000006">
    <property type="protein sequence ID" value="MCA6078711.1"/>
    <property type="molecule type" value="Genomic_DNA"/>
</dbReference>
<evidence type="ECO:0000313" key="9">
    <source>
        <dbReference type="Proteomes" id="UP001139409"/>
    </source>
</evidence>
<evidence type="ECO:0000256" key="1">
    <source>
        <dbReference type="ARBA" id="ARBA00004141"/>
    </source>
</evidence>
<feature type="domain" description="Mechanosensitive ion channel MscS" evidence="7">
    <location>
        <begin position="94"/>
        <end position="159"/>
    </location>
</feature>
<dbReference type="Pfam" id="PF00924">
    <property type="entry name" value="MS_channel_2nd"/>
    <property type="match status" value="1"/>
</dbReference>
<dbReference type="Gene3D" id="2.30.30.60">
    <property type="match status" value="1"/>
</dbReference>
<evidence type="ECO:0000256" key="6">
    <source>
        <dbReference type="SAM" id="Phobius"/>
    </source>
</evidence>
<evidence type="ECO:0000256" key="3">
    <source>
        <dbReference type="ARBA" id="ARBA00022692"/>
    </source>
</evidence>
<name>A0A9X1HVM7_9BACT</name>
<comment type="subcellular location">
    <subcellularLocation>
        <location evidence="1">Membrane</location>
        <topology evidence="1">Multi-pass membrane protein</topology>
    </subcellularLocation>
</comment>
<gene>
    <name evidence="8" type="ORF">LDX50_27805</name>
</gene>
<organism evidence="8 9">
    <name type="scientific">Fulvivirga sedimenti</name>
    <dbReference type="NCBI Taxonomy" id="2879465"/>
    <lineage>
        <taxon>Bacteria</taxon>
        <taxon>Pseudomonadati</taxon>
        <taxon>Bacteroidota</taxon>
        <taxon>Cytophagia</taxon>
        <taxon>Cytophagales</taxon>
        <taxon>Fulvivirgaceae</taxon>
        <taxon>Fulvivirga</taxon>
    </lineage>
</organism>
<keyword evidence="4 6" id="KW-1133">Transmembrane helix</keyword>
<evidence type="ECO:0000256" key="5">
    <source>
        <dbReference type="ARBA" id="ARBA00023136"/>
    </source>
</evidence>
<feature type="transmembrane region" description="Helical" evidence="6">
    <location>
        <begin position="6"/>
        <end position="25"/>
    </location>
</feature>